<dbReference type="EMBL" id="AGNL01035865">
    <property type="protein sequence ID" value="EJK54409.1"/>
    <property type="molecule type" value="Genomic_DNA"/>
</dbReference>
<keyword evidence="9" id="KW-1185">Reference proteome</keyword>
<dbReference type="PANTHER" id="PTHR11102:SF160">
    <property type="entry name" value="ERAD-ASSOCIATED E3 UBIQUITIN-PROTEIN LIGASE COMPONENT HRD3"/>
    <property type="match status" value="1"/>
</dbReference>
<dbReference type="InterPro" id="IPR050767">
    <property type="entry name" value="Sel1_AlgK"/>
</dbReference>
<evidence type="ECO:0000259" key="7">
    <source>
        <dbReference type="PROSITE" id="PS50865"/>
    </source>
</evidence>
<evidence type="ECO:0000256" key="2">
    <source>
        <dbReference type="ARBA" id="ARBA00022771"/>
    </source>
</evidence>
<keyword evidence="2 5" id="KW-0863">Zinc-finger</keyword>
<dbReference type="SUPFAM" id="SSF81901">
    <property type="entry name" value="HCP-like"/>
    <property type="match status" value="1"/>
</dbReference>
<name>K0RPZ6_THAOC</name>
<comment type="caution">
    <text evidence="8">The sequence shown here is derived from an EMBL/GenBank/DDBJ whole genome shotgun (WGS) entry which is preliminary data.</text>
</comment>
<feature type="region of interest" description="Disordered" evidence="6">
    <location>
        <begin position="534"/>
        <end position="558"/>
    </location>
</feature>
<evidence type="ECO:0000256" key="4">
    <source>
        <dbReference type="ARBA" id="ARBA00038101"/>
    </source>
</evidence>
<dbReference type="Proteomes" id="UP000266841">
    <property type="component" value="Unassembled WGS sequence"/>
</dbReference>
<evidence type="ECO:0000256" key="3">
    <source>
        <dbReference type="ARBA" id="ARBA00022833"/>
    </source>
</evidence>
<dbReference type="SUPFAM" id="SSF144232">
    <property type="entry name" value="HIT/MYND zinc finger-like"/>
    <property type="match status" value="1"/>
</dbReference>
<evidence type="ECO:0000313" key="9">
    <source>
        <dbReference type="Proteomes" id="UP000266841"/>
    </source>
</evidence>
<evidence type="ECO:0000256" key="5">
    <source>
        <dbReference type="PROSITE-ProRule" id="PRU00134"/>
    </source>
</evidence>
<feature type="compositionally biased region" description="Basic and acidic residues" evidence="6">
    <location>
        <begin position="211"/>
        <end position="223"/>
    </location>
</feature>
<dbReference type="PROSITE" id="PS01360">
    <property type="entry name" value="ZF_MYND_1"/>
    <property type="match status" value="1"/>
</dbReference>
<dbReference type="Gene3D" id="1.25.40.10">
    <property type="entry name" value="Tetratricopeptide repeat domain"/>
    <property type="match status" value="1"/>
</dbReference>
<sequence>MPHEGSVSQGCRPARRPPPTATDSSSPSPSARGEGEAGHGGLGAATLVEVGPDRGVVPDAARGPERESRSVRPRNRWSPPALTTRTDGPGGGGRERCADDDDGRAAGCGSRIQGDSRCQLSVDPPSDRSIEDQRPKTKDLQPAPPEDPSWKIDEPPAPAIDLARSYHCSRDEYARPSASVAKRIGCPALLATQLESHDRPRTQHPPTTTHARTEDRGRLRTPAEEQTIRNCVPVAKNDGESCANCGKLGSDTVKLKNCNACRLVKYCGVDCQRAHRKQHKKACKQRAAELKDEELYSQGHERPEGDFCPICTLPIPLPMTQLRSMTSGNDTATVALDCKRDFRKAIKLWKEAAELGSVRALYNLGNAYYDGEVVQVDKVKFVQYHAKAAVQGYVDSRYNLGCYEGEKGNLVCAVRHFLISAKMGHEGSVETIKRLFVKGLATKEQYADALKGYQDAVEEMKSHDRDEAKAYFISRNRDRIDFKTGVQLDVYSKSQPPPSPSGGEVLTGRFQQDADRKGLTGHLRVHLVIPPPVLASSSDRRRNRVPSSSRSGWKEGRAAALTATLERPVDKCKPVSSSNTAVWTAKRPTGNSTRRLQERAVSPPTPVLIPSSGPPARCAGGRRSRPHAAGRGTGRGHSSKCSRAWSARKAQWTTVMAVWGGGYKSPDINYTVSDQQGGSP</sequence>
<keyword evidence="3" id="KW-0862">Zinc</keyword>
<feature type="non-terminal residue" evidence="8">
    <location>
        <position position="680"/>
    </location>
</feature>
<dbReference type="InterPro" id="IPR011990">
    <property type="entry name" value="TPR-like_helical_dom_sf"/>
</dbReference>
<dbReference type="PANTHER" id="PTHR11102">
    <property type="entry name" value="SEL-1-LIKE PROTEIN"/>
    <property type="match status" value="1"/>
</dbReference>
<dbReference type="InterPro" id="IPR002893">
    <property type="entry name" value="Znf_MYND"/>
</dbReference>
<protein>
    <recommendedName>
        <fullName evidence="7">MYND-type domain-containing protein</fullName>
    </recommendedName>
</protein>
<keyword evidence="1" id="KW-0479">Metal-binding</keyword>
<accession>K0RPZ6</accession>
<dbReference type="GO" id="GO:0008270">
    <property type="term" value="F:zinc ion binding"/>
    <property type="evidence" value="ECO:0007669"/>
    <property type="project" value="UniProtKB-KW"/>
</dbReference>
<feature type="region of interest" description="Disordered" evidence="6">
    <location>
        <begin position="195"/>
        <end position="223"/>
    </location>
</feature>
<feature type="domain" description="MYND-type" evidence="7">
    <location>
        <begin position="242"/>
        <end position="283"/>
    </location>
</feature>
<feature type="region of interest" description="Disordered" evidence="6">
    <location>
        <begin position="1"/>
        <end position="156"/>
    </location>
</feature>
<evidence type="ECO:0000313" key="8">
    <source>
        <dbReference type="EMBL" id="EJK54409.1"/>
    </source>
</evidence>
<feature type="compositionally biased region" description="Low complexity" evidence="6">
    <location>
        <begin position="21"/>
        <end position="32"/>
    </location>
</feature>
<evidence type="ECO:0000256" key="6">
    <source>
        <dbReference type="SAM" id="MobiDB-lite"/>
    </source>
</evidence>
<dbReference type="Pfam" id="PF01753">
    <property type="entry name" value="zf-MYND"/>
    <property type="match status" value="1"/>
</dbReference>
<dbReference type="Pfam" id="PF08238">
    <property type="entry name" value="Sel1"/>
    <property type="match status" value="3"/>
</dbReference>
<dbReference type="Gene3D" id="6.10.140.2220">
    <property type="match status" value="1"/>
</dbReference>
<gene>
    <name evidence="8" type="ORF">THAOC_25967</name>
</gene>
<dbReference type="AlphaFoldDB" id="K0RPZ6"/>
<feature type="region of interest" description="Disordered" evidence="6">
    <location>
        <begin position="585"/>
        <end position="643"/>
    </location>
</feature>
<dbReference type="SMART" id="SM00671">
    <property type="entry name" value="SEL1"/>
    <property type="match status" value="3"/>
</dbReference>
<dbReference type="OrthoDB" id="193263at2759"/>
<feature type="compositionally biased region" description="Basic and acidic residues" evidence="6">
    <location>
        <begin position="125"/>
        <end position="139"/>
    </location>
</feature>
<comment type="similarity">
    <text evidence="4">Belongs to the sel-1 family.</text>
</comment>
<dbReference type="PROSITE" id="PS50865">
    <property type="entry name" value="ZF_MYND_2"/>
    <property type="match status" value="1"/>
</dbReference>
<proteinExistence type="inferred from homology"/>
<organism evidence="8 9">
    <name type="scientific">Thalassiosira oceanica</name>
    <name type="common">Marine diatom</name>
    <dbReference type="NCBI Taxonomy" id="159749"/>
    <lineage>
        <taxon>Eukaryota</taxon>
        <taxon>Sar</taxon>
        <taxon>Stramenopiles</taxon>
        <taxon>Ochrophyta</taxon>
        <taxon>Bacillariophyta</taxon>
        <taxon>Coscinodiscophyceae</taxon>
        <taxon>Thalassiosirophycidae</taxon>
        <taxon>Thalassiosirales</taxon>
        <taxon>Thalassiosiraceae</taxon>
        <taxon>Thalassiosira</taxon>
    </lineage>
</organism>
<evidence type="ECO:0000256" key="1">
    <source>
        <dbReference type="ARBA" id="ARBA00022723"/>
    </source>
</evidence>
<reference evidence="8 9" key="1">
    <citation type="journal article" date="2012" name="Genome Biol.">
        <title>Genome and low-iron response of an oceanic diatom adapted to chronic iron limitation.</title>
        <authorList>
            <person name="Lommer M."/>
            <person name="Specht M."/>
            <person name="Roy A.S."/>
            <person name="Kraemer L."/>
            <person name="Andreson R."/>
            <person name="Gutowska M.A."/>
            <person name="Wolf J."/>
            <person name="Bergner S.V."/>
            <person name="Schilhabel M.B."/>
            <person name="Klostermeier U.C."/>
            <person name="Beiko R.G."/>
            <person name="Rosenstiel P."/>
            <person name="Hippler M."/>
            <person name="Laroche J."/>
        </authorList>
    </citation>
    <scope>NUCLEOTIDE SEQUENCE [LARGE SCALE GENOMIC DNA]</scope>
    <source>
        <strain evidence="8 9">CCMP1005</strain>
    </source>
</reference>
<dbReference type="InterPro" id="IPR006597">
    <property type="entry name" value="Sel1-like"/>
</dbReference>